<dbReference type="SUPFAM" id="SSF46689">
    <property type="entry name" value="Homeodomain-like"/>
    <property type="match status" value="1"/>
</dbReference>
<dbReference type="InterPro" id="IPR009057">
    <property type="entry name" value="Homeodomain-like_sf"/>
</dbReference>
<dbReference type="Gene3D" id="1.10.10.60">
    <property type="entry name" value="Homeodomain-like"/>
    <property type="match status" value="1"/>
</dbReference>
<name>A0A934J9M3_9BACL</name>
<gene>
    <name evidence="4" type="ORF">JFN88_16760</name>
</gene>
<reference evidence="4" key="1">
    <citation type="submission" date="2020-12" db="EMBL/GenBank/DDBJ databases">
        <authorList>
            <person name="Huq M.A."/>
        </authorList>
    </citation>
    <scope>NUCLEOTIDE SEQUENCE</scope>
    <source>
        <strain evidence="4">MAHUQ-46</strain>
    </source>
</reference>
<comment type="caution">
    <text evidence="2">Lacks conserved residue(s) required for the propagation of feature annotation.</text>
</comment>
<sequence length="163" mass="19151">MAQIANESGITKQSMSYHFPSKKELFKEIYSEVIEEEILFTQQLFNHLSSKPSKEILYTFLKEMKLRAHDKINSSFLQIFSFSTPLEIESFVSSHYLLYLDSLKTEIVKVFEKESLNFTPDECSLSFIILFDGLIVHLLYNTKQSFEYALDVSFKIFWNSIQK</sequence>
<comment type="caution">
    <text evidence="4">The sequence shown here is derived from an EMBL/GenBank/DDBJ whole genome shotgun (WGS) entry which is preliminary data.</text>
</comment>
<dbReference type="AlphaFoldDB" id="A0A934J9M3"/>
<feature type="domain" description="HTH tetR-type" evidence="3">
    <location>
        <begin position="1"/>
        <end position="37"/>
    </location>
</feature>
<evidence type="ECO:0000313" key="4">
    <source>
        <dbReference type="EMBL" id="MBJ6362870.1"/>
    </source>
</evidence>
<accession>A0A934J9M3</accession>
<dbReference type="Proteomes" id="UP000640274">
    <property type="component" value="Unassembled WGS sequence"/>
</dbReference>
<evidence type="ECO:0000256" key="2">
    <source>
        <dbReference type="PROSITE-ProRule" id="PRU00335"/>
    </source>
</evidence>
<evidence type="ECO:0000256" key="1">
    <source>
        <dbReference type="ARBA" id="ARBA00023125"/>
    </source>
</evidence>
<dbReference type="PROSITE" id="PS50977">
    <property type="entry name" value="HTH_TETR_2"/>
    <property type="match status" value="1"/>
</dbReference>
<dbReference type="GO" id="GO:0003677">
    <property type="term" value="F:DNA binding"/>
    <property type="evidence" value="ECO:0007669"/>
    <property type="project" value="UniProtKB-UniRule"/>
</dbReference>
<evidence type="ECO:0000259" key="3">
    <source>
        <dbReference type="PROSITE" id="PS50977"/>
    </source>
</evidence>
<dbReference type="Pfam" id="PF00440">
    <property type="entry name" value="TetR_N"/>
    <property type="match status" value="1"/>
</dbReference>
<keyword evidence="5" id="KW-1185">Reference proteome</keyword>
<protein>
    <submittedName>
        <fullName evidence="4">TetR/AcrR family transcriptional regulator</fullName>
    </submittedName>
</protein>
<evidence type="ECO:0000313" key="5">
    <source>
        <dbReference type="Proteomes" id="UP000640274"/>
    </source>
</evidence>
<keyword evidence="1 2" id="KW-0238">DNA-binding</keyword>
<dbReference type="InterPro" id="IPR001647">
    <property type="entry name" value="HTH_TetR"/>
</dbReference>
<dbReference type="EMBL" id="JAELUP010000097">
    <property type="protein sequence ID" value="MBJ6362870.1"/>
    <property type="molecule type" value="Genomic_DNA"/>
</dbReference>
<organism evidence="4 5">
    <name type="scientific">Paenibacillus roseus</name>
    <dbReference type="NCBI Taxonomy" id="2798579"/>
    <lineage>
        <taxon>Bacteria</taxon>
        <taxon>Bacillati</taxon>
        <taxon>Bacillota</taxon>
        <taxon>Bacilli</taxon>
        <taxon>Bacillales</taxon>
        <taxon>Paenibacillaceae</taxon>
        <taxon>Paenibacillus</taxon>
    </lineage>
</organism>
<dbReference type="Gene3D" id="1.10.357.10">
    <property type="entry name" value="Tetracycline Repressor, domain 2"/>
    <property type="match status" value="1"/>
</dbReference>
<proteinExistence type="predicted"/>